<reference evidence="2" key="2">
    <citation type="submission" date="2015-01" db="EMBL/GenBank/DDBJ databases">
        <title>Evolutionary Origins and Diversification of the Mycorrhizal Mutualists.</title>
        <authorList>
            <consortium name="DOE Joint Genome Institute"/>
            <consortium name="Mycorrhizal Genomics Consortium"/>
            <person name="Kohler A."/>
            <person name="Kuo A."/>
            <person name="Nagy L.G."/>
            <person name="Floudas D."/>
            <person name="Copeland A."/>
            <person name="Barry K.W."/>
            <person name="Cichocki N."/>
            <person name="Veneault-Fourrey C."/>
            <person name="LaButti K."/>
            <person name="Lindquist E.A."/>
            <person name="Lipzen A."/>
            <person name="Lundell T."/>
            <person name="Morin E."/>
            <person name="Murat C."/>
            <person name="Riley R."/>
            <person name="Ohm R."/>
            <person name="Sun H."/>
            <person name="Tunlid A."/>
            <person name="Henrissat B."/>
            <person name="Grigoriev I.V."/>
            <person name="Hibbett D.S."/>
            <person name="Martin F."/>
        </authorList>
    </citation>
    <scope>NUCLEOTIDE SEQUENCE [LARGE SCALE GENOMIC DNA]</scope>
    <source>
        <strain evidence="2">Foug A</strain>
    </source>
</reference>
<dbReference type="EMBL" id="KN822084">
    <property type="protein sequence ID" value="KIM58571.1"/>
    <property type="molecule type" value="Genomic_DNA"/>
</dbReference>
<dbReference type="AlphaFoldDB" id="A0A0C3DRE4"/>
<gene>
    <name evidence="1" type="ORF">SCLCIDRAFT_1086455</name>
</gene>
<organism evidence="1 2">
    <name type="scientific">Scleroderma citrinum Foug A</name>
    <dbReference type="NCBI Taxonomy" id="1036808"/>
    <lineage>
        <taxon>Eukaryota</taxon>
        <taxon>Fungi</taxon>
        <taxon>Dikarya</taxon>
        <taxon>Basidiomycota</taxon>
        <taxon>Agaricomycotina</taxon>
        <taxon>Agaricomycetes</taxon>
        <taxon>Agaricomycetidae</taxon>
        <taxon>Boletales</taxon>
        <taxon>Sclerodermatineae</taxon>
        <taxon>Sclerodermataceae</taxon>
        <taxon>Scleroderma</taxon>
    </lineage>
</organism>
<evidence type="ECO:0000313" key="1">
    <source>
        <dbReference type="EMBL" id="KIM58571.1"/>
    </source>
</evidence>
<dbReference type="Proteomes" id="UP000053989">
    <property type="component" value="Unassembled WGS sequence"/>
</dbReference>
<dbReference type="InParanoid" id="A0A0C3DRE4"/>
<sequence length="149" mass="16898">MLPKAPLARSSTALWLLPAHVYVAKCPLSQGVYLATIRYDRLLTYRPLRPPWLPPWPSWPRPHRPLCFLFLALMPQSFKPAKRWTAYSLLTLAECLETLAVISLDEASEVLPSRTSIIPTEQLSFINFLSSVPTRLEEQRHGLTMGGCI</sequence>
<protein>
    <submittedName>
        <fullName evidence="1">Uncharacterized protein</fullName>
    </submittedName>
</protein>
<reference evidence="1 2" key="1">
    <citation type="submission" date="2014-04" db="EMBL/GenBank/DDBJ databases">
        <authorList>
            <consortium name="DOE Joint Genome Institute"/>
            <person name="Kuo A."/>
            <person name="Kohler A."/>
            <person name="Nagy L.G."/>
            <person name="Floudas D."/>
            <person name="Copeland A."/>
            <person name="Barry K.W."/>
            <person name="Cichocki N."/>
            <person name="Veneault-Fourrey C."/>
            <person name="LaButti K."/>
            <person name="Lindquist E.A."/>
            <person name="Lipzen A."/>
            <person name="Lundell T."/>
            <person name="Morin E."/>
            <person name="Murat C."/>
            <person name="Sun H."/>
            <person name="Tunlid A."/>
            <person name="Henrissat B."/>
            <person name="Grigoriev I.V."/>
            <person name="Hibbett D.S."/>
            <person name="Martin F."/>
            <person name="Nordberg H.P."/>
            <person name="Cantor M.N."/>
            <person name="Hua S.X."/>
        </authorList>
    </citation>
    <scope>NUCLEOTIDE SEQUENCE [LARGE SCALE GENOMIC DNA]</scope>
    <source>
        <strain evidence="1 2">Foug A</strain>
    </source>
</reference>
<dbReference type="HOGENOM" id="CLU_1750777_0_0_1"/>
<keyword evidence="2" id="KW-1185">Reference proteome</keyword>
<name>A0A0C3DRE4_9AGAM</name>
<evidence type="ECO:0000313" key="2">
    <source>
        <dbReference type="Proteomes" id="UP000053989"/>
    </source>
</evidence>
<accession>A0A0C3DRE4</accession>
<proteinExistence type="predicted"/>